<accession>A0AA38HEP9</accession>
<comment type="similarity">
    <text evidence="2">Belongs to the CCC1 family.</text>
</comment>
<keyword evidence="5 7" id="KW-0472">Membrane</keyword>
<proteinExistence type="inferred from homology"/>
<feature type="compositionally biased region" description="Low complexity" evidence="6">
    <location>
        <begin position="37"/>
        <end position="51"/>
    </location>
</feature>
<dbReference type="AlphaFoldDB" id="A0AA38HEP9"/>
<keyword evidence="4 7" id="KW-1133">Transmembrane helix</keyword>
<evidence type="ECO:0000256" key="3">
    <source>
        <dbReference type="ARBA" id="ARBA00022692"/>
    </source>
</evidence>
<evidence type="ECO:0000256" key="6">
    <source>
        <dbReference type="SAM" id="MobiDB-lite"/>
    </source>
</evidence>
<dbReference type="GeneID" id="77729891"/>
<dbReference type="RefSeq" id="XP_052949095.1">
    <property type="nucleotide sequence ID" value="XM_053090686.1"/>
</dbReference>
<dbReference type="PANTHER" id="PTHR31851">
    <property type="entry name" value="FE(2+)/MN(2+) TRANSPORTER PCL1"/>
    <property type="match status" value="1"/>
</dbReference>
<feature type="transmembrane region" description="Helical" evidence="7">
    <location>
        <begin position="360"/>
        <end position="381"/>
    </location>
</feature>
<keyword evidence="9" id="KW-1185">Reference proteome</keyword>
<evidence type="ECO:0000256" key="7">
    <source>
        <dbReference type="SAM" id="Phobius"/>
    </source>
</evidence>
<dbReference type="EMBL" id="JAKWFO010000001">
    <property type="protein sequence ID" value="KAI9639318.1"/>
    <property type="molecule type" value="Genomic_DNA"/>
</dbReference>
<evidence type="ECO:0000256" key="4">
    <source>
        <dbReference type="ARBA" id="ARBA00022989"/>
    </source>
</evidence>
<gene>
    <name evidence="8" type="ORF">MKK02DRAFT_39616</name>
</gene>
<feature type="transmembrane region" description="Helical" evidence="7">
    <location>
        <begin position="328"/>
        <end position="348"/>
    </location>
</feature>
<feature type="region of interest" description="Disordered" evidence="6">
    <location>
        <begin position="1"/>
        <end position="55"/>
    </location>
</feature>
<keyword evidence="3 7" id="KW-0812">Transmembrane</keyword>
<protein>
    <submittedName>
        <fullName evidence="8">VIT family-domain-containing protein</fullName>
    </submittedName>
</protein>
<dbReference type="Proteomes" id="UP001164286">
    <property type="component" value="Unassembled WGS sequence"/>
</dbReference>
<comment type="subcellular location">
    <subcellularLocation>
        <location evidence="1">Endomembrane system</location>
        <topology evidence="1">Multi-pass membrane protein</topology>
    </subcellularLocation>
</comment>
<evidence type="ECO:0000313" key="8">
    <source>
        <dbReference type="EMBL" id="KAI9639318.1"/>
    </source>
</evidence>
<organism evidence="8 9">
    <name type="scientific">Dioszegia hungarica</name>
    <dbReference type="NCBI Taxonomy" id="4972"/>
    <lineage>
        <taxon>Eukaryota</taxon>
        <taxon>Fungi</taxon>
        <taxon>Dikarya</taxon>
        <taxon>Basidiomycota</taxon>
        <taxon>Agaricomycotina</taxon>
        <taxon>Tremellomycetes</taxon>
        <taxon>Tremellales</taxon>
        <taxon>Bulleribasidiaceae</taxon>
        <taxon>Dioszegia</taxon>
    </lineage>
</organism>
<sequence length="388" mass="40824">MACENCACGSQSTGTAVPLKRGPKAATASGDVWSLQAPSGSASARSASPSRPAEREEQLQEILGDVQPLAKKCGADEREGHQCCKDLKGEDERRLISPEIVRDVIIGLSDGLTVPFALTAGLSSLGSSKLVVTGGLAELCAGAISMGLGGYLASQAELDHFHYLRRQTQARVLRSCSGEMEREVHSILGPLGVKETLSRLVAEDLRGVEDQLYIGGAADYGSATEGVMRAREGSGSSSGKKEKRGWFGWKKVTGAEERESLLEQAGEGEKGDEDMGLTAFLLKFGEGMEEVPPSRLYISALTIGLSYFLGGLIPLIPYMANVTAQTGLIISSCVTGVVLFIFGAFKTYFTGAQGGFGGYLYGATSTMFVGGLAAAAAFLLVKLLDVRE</sequence>
<evidence type="ECO:0000256" key="5">
    <source>
        <dbReference type="ARBA" id="ARBA00023136"/>
    </source>
</evidence>
<dbReference type="CDD" id="cd02435">
    <property type="entry name" value="CCC1"/>
    <property type="match status" value="1"/>
</dbReference>
<evidence type="ECO:0000256" key="1">
    <source>
        <dbReference type="ARBA" id="ARBA00004127"/>
    </source>
</evidence>
<evidence type="ECO:0000313" key="9">
    <source>
        <dbReference type="Proteomes" id="UP001164286"/>
    </source>
</evidence>
<dbReference type="GO" id="GO:0030026">
    <property type="term" value="P:intracellular manganese ion homeostasis"/>
    <property type="evidence" value="ECO:0007669"/>
    <property type="project" value="InterPro"/>
</dbReference>
<dbReference type="GO" id="GO:0005384">
    <property type="term" value="F:manganese ion transmembrane transporter activity"/>
    <property type="evidence" value="ECO:0007669"/>
    <property type="project" value="InterPro"/>
</dbReference>
<comment type="caution">
    <text evidence="8">The sequence shown here is derived from an EMBL/GenBank/DDBJ whole genome shotgun (WGS) entry which is preliminary data.</text>
</comment>
<dbReference type="GO" id="GO:0012505">
    <property type="term" value="C:endomembrane system"/>
    <property type="evidence" value="ECO:0007669"/>
    <property type="project" value="UniProtKB-SubCell"/>
</dbReference>
<dbReference type="Pfam" id="PF01988">
    <property type="entry name" value="VIT1"/>
    <property type="match status" value="1"/>
</dbReference>
<evidence type="ECO:0000256" key="2">
    <source>
        <dbReference type="ARBA" id="ARBA00007049"/>
    </source>
</evidence>
<dbReference type="InterPro" id="IPR008217">
    <property type="entry name" value="Ccc1_fam"/>
</dbReference>
<feature type="transmembrane region" description="Helical" evidence="7">
    <location>
        <begin position="296"/>
        <end position="316"/>
    </location>
</feature>
<name>A0AA38HEP9_9TREE</name>
<reference evidence="8" key="1">
    <citation type="journal article" date="2022" name="G3 (Bethesda)">
        <title>High quality genome of the basidiomycete yeast Dioszegia hungarica PDD-24b-2 isolated from cloud water.</title>
        <authorList>
            <person name="Jarrige D."/>
            <person name="Haridas S."/>
            <person name="Bleykasten-Grosshans C."/>
            <person name="Joly M."/>
            <person name="Nadalig T."/>
            <person name="Sancelme M."/>
            <person name="Vuilleumier S."/>
            <person name="Grigoriev I.V."/>
            <person name="Amato P."/>
            <person name="Bringel F."/>
        </authorList>
    </citation>
    <scope>NUCLEOTIDE SEQUENCE</scope>
    <source>
        <strain evidence="8">PDD-24b-2</strain>
    </source>
</reference>